<reference evidence="5 6" key="1">
    <citation type="submission" date="2023-08" db="EMBL/GenBank/DDBJ databases">
        <title>Pleionea litopenaei sp. nov., isolated from stomach of juvenile Litopenaeus vannamei.</title>
        <authorList>
            <person name="Rho A.M."/>
            <person name="Hwang C.Y."/>
        </authorList>
    </citation>
    <scope>NUCLEOTIDE SEQUENCE [LARGE SCALE GENOMIC DNA]</scope>
    <source>
        <strain evidence="5 6">HL-JVS1</strain>
    </source>
</reference>
<dbReference type="KEGG" id="plei:Q9312_04080"/>
<keyword evidence="3 4" id="KW-0012">Acyltransferase</keyword>
<evidence type="ECO:0000256" key="1">
    <source>
        <dbReference type="ARBA" id="ARBA00022490"/>
    </source>
</evidence>
<dbReference type="FunFam" id="3.40.630.70:FF:000001">
    <property type="entry name" value="Leucyl/phenylalanyl-tRNA--protein transferase"/>
    <property type="match status" value="1"/>
</dbReference>
<evidence type="ECO:0000256" key="3">
    <source>
        <dbReference type="ARBA" id="ARBA00023315"/>
    </source>
</evidence>
<comment type="catalytic activity">
    <reaction evidence="4">
        <text>N-terminal L-lysyl-[protein] + L-leucyl-tRNA(Leu) = N-terminal L-leucyl-L-lysyl-[protein] + tRNA(Leu) + H(+)</text>
        <dbReference type="Rhea" id="RHEA:12340"/>
        <dbReference type="Rhea" id="RHEA-COMP:9613"/>
        <dbReference type="Rhea" id="RHEA-COMP:9622"/>
        <dbReference type="Rhea" id="RHEA-COMP:12670"/>
        <dbReference type="Rhea" id="RHEA-COMP:12671"/>
        <dbReference type="ChEBI" id="CHEBI:15378"/>
        <dbReference type="ChEBI" id="CHEBI:65249"/>
        <dbReference type="ChEBI" id="CHEBI:78442"/>
        <dbReference type="ChEBI" id="CHEBI:78494"/>
        <dbReference type="ChEBI" id="CHEBI:133043"/>
        <dbReference type="EC" id="2.3.2.6"/>
    </reaction>
</comment>
<evidence type="ECO:0000256" key="2">
    <source>
        <dbReference type="ARBA" id="ARBA00022679"/>
    </source>
</evidence>
<dbReference type="EMBL" id="CP133548">
    <property type="protein sequence ID" value="WMS88096.1"/>
    <property type="molecule type" value="Genomic_DNA"/>
</dbReference>
<dbReference type="SUPFAM" id="SSF55729">
    <property type="entry name" value="Acyl-CoA N-acyltransferases (Nat)"/>
    <property type="match status" value="1"/>
</dbReference>
<comment type="catalytic activity">
    <reaction evidence="4">
        <text>N-terminal L-arginyl-[protein] + L-leucyl-tRNA(Leu) = N-terminal L-leucyl-L-arginyl-[protein] + tRNA(Leu) + H(+)</text>
        <dbReference type="Rhea" id="RHEA:50416"/>
        <dbReference type="Rhea" id="RHEA-COMP:9613"/>
        <dbReference type="Rhea" id="RHEA-COMP:9622"/>
        <dbReference type="Rhea" id="RHEA-COMP:12672"/>
        <dbReference type="Rhea" id="RHEA-COMP:12673"/>
        <dbReference type="ChEBI" id="CHEBI:15378"/>
        <dbReference type="ChEBI" id="CHEBI:64719"/>
        <dbReference type="ChEBI" id="CHEBI:78442"/>
        <dbReference type="ChEBI" id="CHEBI:78494"/>
        <dbReference type="ChEBI" id="CHEBI:133044"/>
        <dbReference type="EC" id="2.3.2.6"/>
    </reaction>
</comment>
<dbReference type="GO" id="GO:0005737">
    <property type="term" value="C:cytoplasm"/>
    <property type="evidence" value="ECO:0007669"/>
    <property type="project" value="UniProtKB-SubCell"/>
</dbReference>
<evidence type="ECO:0000313" key="5">
    <source>
        <dbReference type="EMBL" id="WMS88096.1"/>
    </source>
</evidence>
<proteinExistence type="inferred from homology"/>
<dbReference type="Pfam" id="PF03588">
    <property type="entry name" value="Leu_Phe_trans"/>
    <property type="match status" value="1"/>
</dbReference>
<comment type="similarity">
    <text evidence="4">Belongs to the L/F-transferase family.</text>
</comment>
<dbReference type="AlphaFoldDB" id="A0AA51RUX9"/>
<dbReference type="Gene3D" id="3.30.70.3550">
    <property type="entry name" value="Leucyl/phenylalanyl-tRNA-protein transferase, N-terminal domain"/>
    <property type="match status" value="1"/>
</dbReference>
<comment type="function">
    <text evidence="4">Functions in the N-end rule pathway of protein degradation where it conjugates Leu, Phe and, less efficiently, Met from aminoacyl-tRNAs to the N-termini of proteins containing an N-terminal arginine or lysine.</text>
</comment>
<dbReference type="PANTHER" id="PTHR30098">
    <property type="entry name" value="LEUCYL/PHENYLALANYL-TRNA--PROTEIN TRANSFERASE"/>
    <property type="match status" value="1"/>
</dbReference>
<organism evidence="5 6">
    <name type="scientific">Pleionea litopenaei</name>
    <dbReference type="NCBI Taxonomy" id="3070815"/>
    <lineage>
        <taxon>Bacteria</taxon>
        <taxon>Pseudomonadati</taxon>
        <taxon>Pseudomonadota</taxon>
        <taxon>Gammaproteobacteria</taxon>
        <taxon>Oceanospirillales</taxon>
        <taxon>Pleioneaceae</taxon>
        <taxon>Pleionea</taxon>
    </lineage>
</organism>
<accession>A0AA51RUX9</accession>
<evidence type="ECO:0000313" key="6">
    <source>
        <dbReference type="Proteomes" id="UP001239782"/>
    </source>
</evidence>
<dbReference type="InterPro" id="IPR042221">
    <property type="entry name" value="Leu/Phe-tRNA_Trfase_N"/>
</dbReference>
<dbReference type="Proteomes" id="UP001239782">
    <property type="component" value="Chromosome"/>
</dbReference>
<dbReference type="InterPro" id="IPR004616">
    <property type="entry name" value="Leu/Phe-tRNA_Trfase"/>
</dbReference>
<dbReference type="PANTHER" id="PTHR30098:SF2">
    <property type="entry name" value="LEUCYL_PHENYLALANYL-TRNA--PROTEIN TRANSFERASE"/>
    <property type="match status" value="1"/>
</dbReference>
<evidence type="ECO:0000256" key="4">
    <source>
        <dbReference type="HAMAP-Rule" id="MF_00688"/>
    </source>
</evidence>
<protein>
    <recommendedName>
        <fullName evidence="4">Leucyl/phenylalanyl-tRNA--protein transferase</fullName>
        <ecNumber evidence="4">2.3.2.6</ecNumber>
    </recommendedName>
    <alternativeName>
        <fullName evidence="4">L/F-transferase</fullName>
    </alternativeName>
    <alternativeName>
        <fullName evidence="4">Leucyltransferase</fullName>
    </alternativeName>
    <alternativeName>
        <fullName evidence="4">Phenyalanyltransferase</fullName>
    </alternativeName>
</protein>
<comment type="catalytic activity">
    <reaction evidence="4">
        <text>L-phenylalanyl-tRNA(Phe) + an N-terminal L-alpha-aminoacyl-[protein] = an N-terminal L-phenylalanyl-L-alpha-aminoacyl-[protein] + tRNA(Phe)</text>
        <dbReference type="Rhea" id="RHEA:43632"/>
        <dbReference type="Rhea" id="RHEA-COMP:9668"/>
        <dbReference type="Rhea" id="RHEA-COMP:9699"/>
        <dbReference type="Rhea" id="RHEA-COMP:10636"/>
        <dbReference type="Rhea" id="RHEA-COMP:10637"/>
        <dbReference type="ChEBI" id="CHEBI:78442"/>
        <dbReference type="ChEBI" id="CHEBI:78531"/>
        <dbReference type="ChEBI" id="CHEBI:78597"/>
        <dbReference type="ChEBI" id="CHEBI:83561"/>
        <dbReference type="EC" id="2.3.2.6"/>
    </reaction>
</comment>
<dbReference type="EC" id="2.3.2.6" evidence="4"/>
<dbReference type="InterPro" id="IPR042203">
    <property type="entry name" value="Leu/Phe-tRNA_Trfase_C"/>
</dbReference>
<keyword evidence="2 4" id="KW-0808">Transferase</keyword>
<comment type="subcellular location">
    <subcellularLocation>
        <location evidence="4">Cytoplasm</location>
    </subcellularLocation>
</comment>
<dbReference type="HAMAP" id="MF_00688">
    <property type="entry name" value="Leu_Phe_trans"/>
    <property type="match status" value="1"/>
</dbReference>
<name>A0AA51RUX9_9GAMM</name>
<dbReference type="InterPro" id="IPR016181">
    <property type="entry name" value="Acyl_CoA_acyltransferase"/>
</dbReference>
<keyword evidence="6" id="KW-1185">Reference proteome</keyword>
<dbReference type="Gene3D" id="3.40.630.70">
    <property type="entry name" value="Leucyl/phenylalanyl-tRNA-protein transferase, C-terminal domain"/>
    <property type="match status" value="1"/>
</dbReference>
<dbReference type="GO" id="GO:0030163">
    <property type="term" value="P:protein catabolic process"/>
    <property type="evidence" value="ECO:0007669"/>
    <property type="project" value="UniProtKB-UniRule"/>
</dbReference>
<dbReference type="NCBIfam" id="TIGR00667">
    <property type="entry name" value="aat"/>
    <property type="match status" value="1"/>
</dbReference>
<sequence>MTIELALIEQPDDFPNPNEALDDPNGLLGFGALLTQPLLKRAYYEGIFPWYNAGEPVFWWSPDPRAAFDPYNTLPSRNLRKRLRRRDFKVCINRSFSQVISACASQQPNRPDTWITDEMQHAYVRLHQSGLAHSFEVYNEDQLVGGLYGVSIGQMFFGESMFHRMTDASKIALFYLIKFAAFHQFAMIDCQMPNAHLLSLGAKEVSRNEFLRYLYQYRDSEMPSQLWNMRDITEDFEF</sequence>
<gene>
    <name evidence="4 5" type="primary">aat</name>
    <name evidence="5" type="ORF">Q9312_04080</name>
</gene>
<dbReference type="RefSeq" id="WP_309203293.1">
    <property type="nucleotide sequence ID" value="NZ_CP133548.1"/>
</dbReference>
<keyword evidence="1 4" id="KW-0963">Cytoplasm</keyword>
<dbReference type="GO" id="GO:0008914">
    <property type="term" value="F:leucyl-tRNA--protein transferase activity"/>
    <property type="evidence" value="ECO:0007669"/>
    <property type="project" value="UniProtKB-UniRule"/>
</dbReference>